<evidence type="ECO:0000313" key="2">
    <source>
        <dbReference type="Proteomes" id="UP001206925"/>
    </source>
</evidence>
<protein>
    <submittedName>
        <fullName evidence="1">Uncharacterized protein</fullName>
    </submittedName>
</protein>
<dbReference type="Proteomes" id="UP001206925">
    <property type="component" value="Unassembled WGS sequence"/>
</dbReference>
<reference evidence="1" key="1">
    <citation type="submission" date="2022-06" db="EMBL/GenBank/DDBJ databases">
        <title>Uncovering the hologenomic basis of an extraordinary plant invasion.</title>
        <authorList>
            <person name="Bieker V.C."/>
            <person name="Martin M.D."/>
            <person name="Gilbert T."/>
            <person name="Hodgins K."/>
            <person name="Battlay P."/>
            <person name="Petersen B."/>
            <person name="Wilson J."/>
        </authorList>
    </citation>
    <scope>NUCLEOTIDE SEQUENCE</scope>
    <source>
        <strain evidence="1">AA19_3_7</strain>
        <tissue evidence="1">Leaf</tissue>
    </source>
</reference>
<proteinExistence type="predicted"/>
<keyword evidence="2" id="KW-1185">Reference proteome</keyword>
<name>A0AAD5CVI2_AMBAR</name>
<dbReference type="EMBL" id="JAMZMK010006540">
    <property type="protein sequence ID" value="KAI7748372.1"/>
    <property type="molecule type" value="Genomic_DNA"/>
</dbReference>
<organism evidence="1 2">
    <name type="scientific">Ambrosia artemisiifolia</name>
    <name type="common">Common ragweed</name>
    <dbReference type="NCBI Taxonomy" id="4212"/>
    <lineage>
        <taxon>Eukaryota</taxon>
        <taxon>Viridiplantae</taxon>
        <taxon>Streptophyta</taxon>
        <taxon>Embryophyta</taxon>
        <taxon>Tracheophyta</taxon>
        <taxon>Spermatophyta</taxon>
        <taxon>Magnoliopsida</taxon>
        <taxon>eudicotyledons</taxon>
        <taxon>Gunneridae</taxon>
        <taxon>Pentapetalae</taxon>
        <taxon>asterids</taxon>
        <taxon>campanulids</taxon>
        <taxon>Asterales</taxon>
        <taxon>Asteraceae</taxon>
        <taxon>Asteroideae</taxon>
        <taxon>Heliantheae alliance</taxon>
        <taxon>Heliantheae</taxon>
        <taxon>Ambrosia</taxon>
    </lineage>
</organism>
<gene>
    <name evidence="1" type="ORF">M8C21_021639</name>
</gene>
<comment type="caution">
    <text evidence="1">The sequence shown here is derived from an EMBL/GenBank/DDBJ whole genome shotgun (WGS) entry which is preliminary data.</text>
</comment>
<evidence type="ECO:0000313" key="1">
    <source>
        <dbReference type="EMBL" id="KAI7748372.1"/>
    </source>
</evidence>
<accession>A0AAD5CVI2</accession>
<sequence>MNQYHLQTL</sequence>